<dbReference type="Proteomes" id="UP000503172">
    <property type="component" value="Segment"/>
</dbReference>
<sequence>MVSADRQILSSYRSYRTGYILKPIGWRVKLFFAVFYDFLSGQS</sequence>
<dbReference type="EMBL" id="MT074448">
    <property type="protein sequence ID" value="QIN99253.1"/>
    <property type="molecule type" value="Genomic_DNA"/>
</dbReference>
<protein>
    <submittedName>
        <fullName evidence="1">Uncharacterized protein</fullName>
    </submittedName>
</protein>
<reference evidence="1 2" key="1">
    <citation type="submission" date="2020-02" db="EMBL/GenBank/DDBJ databases">
        <authorList>
            <person name="Olsen N.S."/>
            <person name="Forero-Junco L."/>
            <person name="Kot W."/>
            <person name="Hansen L.H."/>
        </authorList>
    </citation>
    <scope>NUCLEOTIDE SEQUENCE [LARGE SCALE GENOMIC DNA]</scope>
</reference>
<evidence type="ECO:0000313" key="1">
    <source>
        <dbReference type="EMBL" id="QIN99253.1"/>
    </source>
</evidence>
<evidence type="ECO:0000313" key="2">
    <source>
        <dbReference type="Proteomes" id="UP000503172"/>
    </source>
</evidence>
<accession>A0A6G8RCU8</accession>
<name>A0A6G8RCU8_9CAUD</name>
<proteinExistence type="predicted"/>
<keyword evidence="2" id="KW-1185">Reference proteome</keyword>
<organism evidence="1 2">
    <name type="scientific">Salmonella phage oldekolle</name>
    <dbReference type="NCBI Taxonomy" id="2713308"/>
    <lineage>
        <taxon>Viruses</taxon>
        <taxon>Duplodnaviria</taxon>
        <taxon>Heunggongvirae</taxon>
        <taxon>Uroviricota</taxon>
        <taxon>Caudoviricetes</taxon>
        <taxon>Demerecviridae</taxon>
        <taxon>Markadamsvirinae</taxon>
        <taxon>Tequintavirus</taxon>
        <taxon>Tequintavirus oldekolle</taxon>
    </lineage>
</organism>
<gene>
    <name evidence="1" type="ORF">oldekolle_11</name>
</gene>